<comment type="caution">
    <text evidence="3">The sequence shown here is derived from an EMBL/GenBank/DDBJ whole genome shotgun (WGS) entry which is preliminary data.</text>
</comment>
<dbReference type="EC" id="1.1.1.-" evidence="3"/>
<evidence type="ECO:0000313" key="3">
    <source>
        <dbReference type="EMBL" id="CUN56688.1"/>
    </source>
</evidence>
<reference evidence="3 4" key="1">
    <citation type="submission" date="2015-09" db="EMBL/GenBank/DDBJ databases">
        <authorList>
            <consortium name="Pathogen Informatics"/>
            <person name="Wu L."/>
            <person name="Ma J."/>
        </authorList>
    </citation>
    <scope>NUCLEOTIDE SEQUENCE [LARGE SCALE GENOMIC DNA]</scope>
    <source>
        <strain evidence="3 4">2789STDY5834858</strain>
    </source>
</reference>
<sequence length="256" mass="29254">MNIAIITGASSGLGKEFLKQIDSYNFDEIWVIARQREKLEALRDIIHTNLKIIPLDLSLNSSFKIYEEELKKEKPNVKLLINCAGFGKFGNYSEIPLEDSLKMIDLNCKALVSMTEKTLPFMNEFSKILQICSSSSFQPLPFANVYASTKAFVLSYSRALNYELRERRILVTAVCPGWVRTNFFETAKKTKNPNAVNNYAFMSDAKDVVKKALRDMKKNKSISIYGAFSLSQFVGTKFFPKDFIMNIWVMSQNKNK</sequence>
<dbReference type="Gene3D" id="3.40.50.720">
    <property type="entry name" value="NAD(P)-binding Rossmann-like Domain"/>
    <property type="match status" value="1"/>
</dbReference>
<dbReference type="InterPro" id="IPR002347">
    <property type="entry name" value="SDR_fam"/>
</dbReference>
<dbReference type="Proteomes" id="UP000095488">
    <property type="component" value="Unassembled WGS sequence"/>
</dbReference>
<name>A0ABP2AN45_SARVE</name>
<dbReference type="GO" id="GO:0016491">
    <property type="term" value="F:oxidoreductase activity"/>
    <property type="evidence" value="ECO:0007669"/>
    <property type="project" value="UniProtKB-KW"/>
</dbReference>
<dbReference type="InterPro" id="IPR036291">
    <property type="entry name" value="NAD(P)-bd_dom_sf"/>
</dbReference>
<dbReference type="PANTHER" id="PTHR42901">
    <property type="entry name" value="ALCOHOL DEHYDROGENASE"/>
    <property type="match status" value="1"/>
</dbReference>
<dbReference type="CDD" id="cd05233">
    <property type="entry name" value="SDR_c"/>
    <property type="match status" value="1"/>
</dbReference>
<keyword evidence="4" id="KW-1185">Reference proteome</keyword>
<gene>
    <name evidence="3" type="primary">ydfG_1</name>
    <name evidence="3" type="ORF">ERS852473_00497</name>
</gene>
<dbReference type="EMBL" id="CYZR01000002">
    <property type="protein sequence ID" value="CUN56688.1"/>
    <property type="molecule type" value="Genomic_DNA"/>
</dbReference>
<dbReference type="PANTHER" id="PTHR42901:SF1">
    <property type="entry name" value="ALCOHOL DEHYDROGENASE"/>
    <property type="match status" value="1"/>
</dbReference>
<organism evidence="3 4">
    <name type="scientific">Sarcina ventriculi</name>
    <name type="common">Clostridium ventriculi</name>
    <dbReference type="NCBI Taxonomy" id="1267"/>
    <lineage>
        <taxon>Bacteria</taxon>
        <taxon>Bacillati</taxon>
        <taxon>Bacillota</taxon>
        <taxon>Clostridia</taxon>
        <taxon>Eubacteriales</taxon>
        <taxon>Clostridiaceae</taxon>
        <taxon>Sarcina</taxon>
    </lineage>
</organism>
<accession>A0ABP2AN45</accession>
<dbReference type="PRINTS" id="PR00081">
    <property type="entry name" value="GDHRDH"/>
</dbReference>
<dbReference type="SUPFAM" id="SSF51735">
    <property type="entry name" value="NAD(P)-binding Rossmann-fold domains"/>
    <property type="match status" value="1"/>
</dbReference>
<evidence type="ECO:0000313" key="4">
    <source>
        <dbReference type="Proteomes" id="UP000095488"/>
    </source>
</evidence>
<keyword evidence="2 3" id="KW-0560">Oxidoreductase</keyword>
<evidence type="ECO:0000256" key="1">
    <source>
        <dbReference type="ARBA" id="ARBA00006484"/>
    </source>
</evidence>
<dbReference type="Pfam" id="PF00106">
    <property type="entry name" value="adh_short"/>
    <property type="match status" value="1"/>
</dbReference>
<comment type="similarity">
    <text evidence="1">Belongs to the short-chain dehydrogenases/reductases (SDR) family.</text>
</comment>
<proteinExistence type="inferred from homology"/>
<dbReference type="RefSeq" id="WP_055257394.1">
    <property type="nucleotide sequence ID" value="NZ_CABIXL010000002.1"/>
</dbReference>
<protein>
    <submittedName>
        <fullName evidence="3">NADP-dependent 3-hydroxy acid dehydrogenase YdfG</fullName>
        <ecNumber evidence="3">1.1.1.-</ecNumber>
    </submittedName>
</protein>
<evidence type="ECO:0000256" key="2">
    <source>
        <dbReference type="ARBA" id="ARBA00023002"/>
    </source>
</evidence>